<dbReference type="PROSITE" id="PS00201">
    <property type="entry name" value="FLAVODOXIN"/>
    <property type="match status" value="1"/>
</dbReference>
<evidence type="ECO:0000256" key="6">
    <source>
        <dbReference type="ARBA" id="ARBA00022982"/>
    </source>
</evidence>
<keyword evidence="5 7" id="KW-0288">FMN</keyword>
<evidence type="ECO:0000313" key="9">
    <source>
        <dbReference type="EMBL" id="CDS88021.1"/>
    </source>
</evidence>
<evidence type="ECO:0000256" key="5">
    <source>
        <dbReference type="ARBA" id="ARBA00022643"/>
    </source>
</evidence>
<reference evidence="10" key="1">
    <citation type="submission" date="2014-07" db="EMBL/GenBank/DDBJ databases">
        <authorList>
            <person name="Monot Marc"/>
        </authorList>
    </citation>
    <scope>NUCLEOTIDE SEQUENCE</scope>
    <source>
        <strain evidence="11">7032989</strain>
        <strain evidence="10">7032994</strain>
    </source>
</reference>
<organism evidence="10">
    <name type="scientific">Clostridioides difficile</name>
    <name type="common">Peptoclostridium difficile</name>
    <dbReference type="NCBI Taxonomy" id="1496"/>
    <lineage>
        <taxon>Bacteria</taxon>
        <taxon>Bacillati</taxon>
        <taxon>Bacillota</taxon>
        <taxon>Clostridia</taxon>
        <taxon>Peptostreptococcales</taxon>
        <taxon>Peptostreptococcaceae</taxon>
        <taxon>Clostridioides</taxon>
    </lineage>
</organism>
<evidence type="ECO:0000313" key="13">
    <source>
        <dbReference type="EMBL" id="SJR94309.1"/>
    </source>
</evidence>
<feature type="domain" description="Flavodoxin-like" evidence="8">
    <location>
        <begin position="4"/>
        <end position="141"/>
    </location>
</feature>
<dbReference type="InterPro" id="IPR001226">
    <property type="entry name" value="Flavodoxin_CS"/>
</dbReference>
<dbReference type="GO" id="GO:0016651">
    <property type="term" value="F:oxidoreductase activity, acting on NAD(P)H"/>
    <property type="evidence" value="ECO:0007669"/>
    <property type="project" value="UniProtKB-ARBA"/>
</dbReference>
<dbReference type="AlphaFoldDB" id="A0A031WDL4"/>
<dbReference type="NCBIfam" id="TIGR01753">
    <property type="entry name" value="flav_short"/>
    <property type="match status" value="1"/>
</dbReference>
<evidence type="ECO:0000313" key="15">
    <source>
        <dbReference type="Proteomes" id="UP000189137"/>
    </source>
</evidence>
<dbReference type="SUPFAM" id="SSF52218">
    <property type="entry name" value="Flavoproteins"/>
    <property type="match status" value="1"/>
</dbReference>
<proteinExistence type="inferred from homology"/>
<dbReference type="InterPro" id="IPR008254">
    <property type="entry name" value="Flavodoxin/NO_synth"/>
</dbReference>
<evidence type="ECO:0000313" key="10">
    <source>
        <dbReference type="EMBL" id="CDS88160.1"/>
    </source>
</evidence>
<dbReference type="EMBL" id="LK932994">
    <property type="protein sequence ID" value="CDT17420.1"/>
    <property type="molecule type" value="Genomic_DNA"/>
</dbReference>
<dbReference type="PROSITE" id="PS50902">
    <property type="entry name" value="FLAVODOXIN_LIKE"/>
    <property type="match status" value="1"/>
</dbReference>
<dbReference type="InterPro" id="IPR029039">
    <property type="entry name" value="Flavoprotein-like_sf"/>
</dbReference>
<dbReference type="InterPro" id="IPR010087">
    <property type="entry name" value="Flav_short"/>
</dbReference>
<dbReference type="EMBL" id="DAEPXK010000067">
    <property type="protein sequence ID" value="HBH1544247.1"/>
    <property type="molecule type" value="Genomic_DNA"/>
</dbReference>
<comment type="cofactor">
    <cofactor evidence="1 7">
        <name>FMN</name>
        <dbReference type="ChEBI" id="CHEBI:58210"/>
    </cofactor>
</comment>
<dbReference type="PANTHER" id="PTHR43717:SF1">
    <property type="entry name" value="ANAEROBIC NITRIC OXIDE REDUCTASE FLAVORUBREDOXIN"/>
    <property type="match status" value="1"/>
</dbReference>
<dbReference type="EMBL" id="CAAJVP010000003">
    <property type="protein sequence ID" value="VHX97869.1"/>
    <property type="molecule type" value="Genomic_DNA"/>
</dbReference>
<dbReference type="EMBL" id="LK932403">
    <property type="protein sequence ID" value="CDS88160.1"/>
    <property type="molecule type" value="Genomic_DNA"/>
</dbReference>
<name>A0A031WDL4_CLODI</name>
<dbReference type="Pfam" id="PF00258">
    <property type="entry name" value="Flavodoxin_1"/>
    <property type="match status" value="1"/>
</dbReference>
<sequence length="142" mass="15659">MSKIYIVYWSGTGNTEKMANFVAEGVKLKGKTPEVLDVSLLKPSDLKEEDKFALGCPSMGAEQLEEGYMEPFVSELESMVSGKQIGLFGSYGWGNCEWMRDWEERMQNAGATIIGGEGITAMEDPNEEAKDECIELGKTLAE</sequence>
<dbReference type="Proteomes" id="UP000189137">
    <property type="component" value="Unassembled WGS sequence"/>
</dbReference>
<accession>A0A031WDL4</accession>
<dbReference type="PANTHER" id="PTHR43717">
    <property type="entry name" value="ANAEROBIC NITRIC OXIDE REDUCTASE FLAVORUBREDOXIN"/>
    <property type="match status" value="1"/>
</dbReference>
<dbReference type="EMBL" id="LK932517">
    <property type="protein sequence ID" value="CDS88021.1"/>
    <property type="molecule type" value="Genomic_DNA"/>
</dbReference>
<dbReference type="Gene3D" id="3.40.50.360">
    <property type="match status" value="1"/>
</dbReference>
<evidence type="ECO:0000259" key="8">
    <source>
        <dbReference type="PROSITE" id="PS50902"/>
    </source>
</evidence>
<reference evidence="12" key="4">
    <citation type="submission" date="2021-06" db="EMBL/GenBank/DDBJ databases">
        <authorList>
            <consortium name="NCBI Pathogen Detection Project"/>
        </authorList>
    </citation>
    <scope>NUCLEOTIDE SEQUENCE</scope>
    <source>
        <strain evidence="12">HN1000</strain>
    </source>
</reference>
<evidence type="ECO:0000313" key="16">
    <source>
        <dbReference type="Proteomes" id="UP000372533"/>
    </source>
</evidence>
<evidence type="ECO:0000256" key="2">
    <source>
        <dbReference type="ARBA" id="ARBA00005267"/>
    </source>
</evidence>
<evidence type="ECO:0000256" key="3">
    <source>
        <dbReference type="ARBA" id="ARBA00022448"/>
    </source>
</evidence>
<dbReference type="GO" id="GO:0009055">
    <property type="term" value="F:electron transfer activity"/>
    <property type="evidence" value="ECO:0007669"/>
    <property type="project" value="UniProtKB-UniRule"/>
</dbReference>
<reference evidence="12" key="2">
    <citation type="journal article" date="2018" name="Genome Biol.">
        <title>SKESA: strategic k-mer extension for scrupulous assemblies.</title>
        <authorList>
            <person name="Souvorov A."/>
            <person name="Agarwala R."/>
            <person name="Lipman D.J."/>
        </authorList>
    </citation>
    <scope>NUCLEOTIDE SEQUENCE</scope>
    <source>
        <strain evidence="12">HN1000</strain>
    </source>
</reference>
<evidence type="ECO:0000256" key="1">
    <source>
        <dbReference type="ARBA" id="ARBA00001917"/>
    </source>
</evidence>
<gene>
    <name evidence="9" type="primary">fldX</name>
    <name evidence="11" type="ORF">BN1095_330412</name>
    <name evidence="9" type="ORF">BN1096_630153</name>
    <name evidence="10" type="ORF">BN1097_640017</name>
    <name evidence="12" type="ORF">KRM00_003793</name>
    <name evidence="14" type="ORF">SAMEA1402366_00813</name>
    <name evidence="13" type="ORF">SAMEA3375112_00773</name>
</gene>
<keyword evidence="6 7" id="KW-0249">Electron transport</keyword>
<keyword evidence="4 7" id="KW-0285">Flavoprotein</keyword>
<evidence type="ECO:0000313" key="14">
    <source>
        <dbReference type="EMBL" id="VHX97869.1"/>
    </source>
</evidence>
<dbReference type="Proteomes" id="UP000372533">
    <property type="component" value="Unassembled WGS sequence"/>
</dbReference>
<dbReference type="PATRIC" id="fig|1496.854.peg.2659"/>
<dbReference type="RefSeq" id="WP_003435214.1">
    <property type="nucleotide sequence ID" value="NZ_AP031492.1"/>
</dbReference>
<dbReference type="EMBL" id="FUPS01000002">
    <property type="protein sequence ID" value="SJR94309.1"/>
    <property type="molecule type" value="Genomic_DNA"/>
</dbReference>
<protein>
    <recommendedName>
        <fullName evidence="7">Flavodoxin</fullName>
    </recommendedName>
</protein>
<evidence type="ECO:0000313" key="12">
    <source>
        <dbReference type="EMBL" id="HBH1544247.1"/>
    </source>
</evidence>
<comment type="function">
    <text evidence="7">Low-potential electron donor to a number of redox enzymes.</text>
</comment>
<keyword evidence="3 7" id="KW-0813">Transport</keyword>
<evidence type="ECO:0000313" key="11">
    <source>
        <dbReference type="EMBL" id="CDT17420.1"/>
    </source>
</evidence>
<evidence type="ECO:0000256" key="4">
    <source>
        <dbReference type="ARBA" id="ARBA00022630"/>
    </source>
</evidence>
<dbReference type="GO" id="GO:0010181">
    <property type="term" value="F:FMN binding"/>
    <property type="evidence" value="ECO:0007669"/>
    <property type="project" value="UniProtKB-UniRule"/>
</dbReference>
<reference evidence="14 16" key="3">
    <citation type="submission" date="2019-04" db="EMBL/GenBank/DDBJ databases">
        <authorList>
            <consortium name="Pathogen Informatics"/>
        </authorList>
    </citation>
    <scope>NUCLEOTIDE SEQUENCE [LARGE SCALE GENOMIC DNA]</scope>
    <source>
        <strain evidence="14">Tl291</strain>
        <strain evidence="16">tl291</strain>
        <strain evidence="13 15">VRECD0157</strain>
    </source>
</reference>
<comment type="similarity">
    <text evidence="2 7">Belongs to the flavodoxin family.</text>
</comment>
<dbReference type="GeneID" id="66354393"/>
<dbReference type="Proteomes" id="UP000878956">
    <property type="component" value="Unassembled WGS sequence"/>
</dbReference>
<evidence type="ECO:0000256" key="7">
    <source>
        <dbReference type="RuleBase" id="RU367037"/>
    </source>
</evidence>